<sequence>MATSLLKESMKGGGATKLASISLYSSCQPTLGRFSVL</sequence>
<reference evidence="1" key="1">
    <citation type="submission" date="2018-05" db="EMBL/GenBank/DDBJ databases">
        <authorList>
            <person name="Lanie J.A."/>
            <person name="Ng W.-L."/>
            <person name="Kazmierczak K.M."/>
            <person name="Andrzejewski T.M."/>
            <person name="Davidsen T.M."/>
            <person name="Wayne K.J."/>
            <person name="Tettelin H."/>
            <person name="Glass J.I."/>
            <person name="Rusch D."/>
            <person name="Podicherti R."/>
            <person name="Tsui H.-C.T."/>
            <person name="Winkler M.E."/>
        </authorList>
    </citation>
    <scope>NUCLEOTIDE SEQUENCE</scope>
</reference>
<name>A0A382C5H0_9ZZZZ</name>
<dbReference type="AlphaFoldDB" id="A0A382C5H0"/>
<organism evidence="1">
    <name type="scientific">marine metagenome</name>
    <dbReference type="NCBI Taxonomy" id="408172"/>
    <lineage>
        <taxon>unclassified sequences</taxon>
        <taxon>metagenomes</taxon>
        <taxon>ecological metagenomes</taxon>
    </lineage>
</organism>
<proteinExistence type="predicted"/>
<dbReference type="EMBL" id="UINC01032827">
    <property type="protein sequence ID" value="SVB21119.1"/>
    <property type="molecule type" value="Genomic_DNA"/>
</dbReference>
<gene>
    <name evidence="1" type="ORF">METZ01_LOCUS173973</name>
</gene>
<protein>
    <submittedName>
        <fullName evidence="1">Uncharacterized protein</fullName>
    </submittedName>
</protein>
<evidence type="ECO:0000313" key="1">
    <source>
        <dbReference type="EMBL" id="SVB21119.1"/>
    </source>
</evidence>
<accession>A0A382C5H0</accession>